<dbReference type="EMBL" id="WVTA01000001">
    <property type="protein sequence ID" value="KAK3216643.1"/>
    <property type="molecule type" value="Genomic_DNA"/>
</dbReference>
<protein>
    <submittedName>
        <fullName evidence="1">Uncharacterized protein</fullName>
    </submittedName>
</protein>
<comment type="caution">
    <text evidence="1">The sequence shown here is derived from an EMBL/GenBank/DDBJ whole genome shotgun (WGS) entry which is preliminary data.</text>
</comment>
<evidence type="ECO:0000313" key="2">
    <source>
        <dbReference type="Proteomes" id="UP001280581"/>
    </source>
</evidence>
<accession>A0AAN6M6E8</accession>
<proteinExistence type="predicted"/>
<keyword evidence="2" id="KW-1185">Reference proteome</keyword>
<sequence length="558" mass="61489">MPVSKKLPKGSTQSLVIGSPQNFKRGSTATNLLLDLGVPTLRGGDDGYGGALSRPDSPYEDNNSLISMKDILKESRLPLSTDSLAPLPKASLHHPLRLNPPESINPIDPAHLPTHAVELDGTPVRKRANFELHNQKDACDEESNPPPSRHSVVYGSFELGTPFFPIVEQAEEIQQPYSESSSSMGQTPANAEQQCHDQAKGAVYGPRSSSLHAVGPLPLEMREPLKIWQKYMKTGSIEVEVCPEALDSGGRYTWMHCWGLFNVYTFGASFINDTEFADRTMDMICEKIKLGYAADIDTITLVFTGKNISSRLKRLVVDRCVDAGEKDLRRSITRDLPQEFSIYALEAAMKRLAYSDDGQASRSPCRYHRHRYPDDCYLRKFANERDRRVVRNRKARNSRISTQACVDPDTIKSRNPALENTHIGESAVIAAGSKEKNSPPELAHESRGDVACVPRDTDGKSILIVQESELDTSESSVIAALGLNNEGASTARACNIIKPTGRATLIGTACTNHLEMDRIAPEAARDRDRVLQSWSRVIQGSLSRDLLPGSYPESDLGH</sequence>
<evidence type="ECO:0000313" key="1">
    <source>
        <dbReference type="EMBL" id="KAK3216643.1"/>
    </source>
</evidence>
<reference evidence="1 2" key="1">
    <citation type="submission" date="2021-02" db="EMBL/GenBank/DDBJ databases">
        <title>Genome assembly of Pseudopithomyces chartarum.</title>
        <authorList>
            <person name="Jauregui R."/>
            <person name="Singh J."/>
            <person name="Voisey C."/>
        </authorList>
    </citation>
    <scope>NUCLEOTIDE SEQUENCE [LARGE SCALE GENOMIC DNA]</scope>
    <source>
        <strain evidence="1 2">AGR01</strain>
    </source>
</reference>
<dbReference type="Proteomes" id="UP001280581">
    <property type="component" value="Unassembled WGS sequence"/>
</dbReference>
<dbReference type="AlphaFoldDB" id="A0AAN6M6E8"/>
<organism evidence="1 2">
    <name type="scientific">Pseudopithomyces chartarum</name>
    <dbReference type="NCBI Taxonomy" id="1892770"/>
    <lineage>
        <taxon>Eukaryota</taxon>
        <taxon>Fungi</taxon>
        <taxon>Dikarya</taxon>
        <taxon>Ascomycota</taxon>
        <taxon>Pezizomycotina</taxon>
        <taxon>Dothideomycetes</taxon>
        <taxon>Pleosporomycetidae</taxon>
        <taxon>Pleosporales</taxon>
        <taxon>Massarineae</taxon>
        <taxon>Didymosphaeriaceae</taxon>
        <taxon>Pseudopithomyces</taxon>
    </lineage>
</organism>
<gene>
    <name evidence="1" type="ORF">GRF29_1g501935</name>
</gene>
<name>A0AAN6M6E8_9PLEO</name>